<accession>A0A2S3IVA3</accession>
<organism evidence="1">
    <name type="scientific">Panicum hallii</name>
    <dbReference type="NCBI Taxonomy" id="206008"/>
    <lineage>
        <taxon>Eukaryota</taxon>
        <taxon>Viridiplantae</taxon>
        <taxon>Streptophyta</taxon>
        <taxon>Embryophyta</taxon>
        <taxon>Tracheophyta</taxon>
        <taxon>Spermatophyta</taxon>
        <taxon>Magnoliopsida</taxon>
        <taxon>Liliopsida</taxon>
        <taxon>Poales</taxon>
        <taxon>Poaceae</taxon>
        <taxon>PACMAD clade</taxon>
        <taxon>Panicoideae</taxon>
        <taxon>Panicodae</taxon>
        <taxon>Paniceae</taxon>
        <taxon>Panicinae</taxon>
        <taxon>Panicum</taxon>
        <taxon>Panicum sect. Panicum</taxon>
    </lineage>
</organism>
<dbReference type="Gramene" id="PAN52022">
    <property type="protein sequence ID" value="PAN52022"/>
    <property type="gene ID" value="PAHAL_9G609400"/>
</dbReference>
<sequence length="137" mass="15355">MLAAPGYVRPAPLISLTNSLSCLESPLRARPWGRTDGRPAAWEREVVVVAAVGGVRSLEGGLGGRIGGANRRGRWWETRRRRGTRRCARRNLSLRGRRGLGGRTSGSSDFLFLFLFYSAWFWLANRWTGRTLTGPRR</sequence>
<reference evidence="1" key="1">
    <citation type="submission" date="2018-04" db="EMBL/GenBank/DDBJ databases">
        <title>WGS assembly of Panicum hallii.</title>
        <authorList>
            <person name="Lovell J."/>
            <person name="Jenkins J."/>
            <person name="Lowry D."/>
            <person name="Mamidi S."/>
            <person name="Sreedasyam A."/>
            <person name="Weng X."/>
            <person name="Barry K."/>
            <person name="Bonette J."/>
            <person name="Campitelli B."/>
            <person name="Daum C."/>
            <person name="Gordon S."/>
            <person name="Gould B."/>
            <person name="Lipzen A."/>
            <person name="Macqueen A."/>
            <person name="Palacio-Mejia J."/>
            <person name="Plott C."/>
            <person name="Shakirov E."/>
            <person name="Shu S."/>
            <person name="Yoshinaga Y."/>
            <person name="Zane M."/>
            <person name="Rokhsar D."/>
            <person name="Grimwood J."/>
            <person name="Schmutz J."/>
            <person name="Juenger T."/>
        </authorList>
    </citation>
    <scope>NUCLEOTIDE SEQUENCE [LARGE SCALE GENOMIC DNA]</scope>
    <source>
        <strain evidence="1">FIL2</strain>
    </source>
</reference>
<name>A0A2S3IVA3_9POAL</name>
<evidence type="ECO:0000313" key="1">
    <source>
        <dbReference type="EMBL" id="PAN52022.2"/>
    </source>
</evidence>
<gene>
    <name evidence="1" type="ORF">PAHAL_9G609400</name>
</gene>
<protein>
    <submittedName>
        <fullName evidence="1">Uncharacterized protein</fullName>
    </submittedName>
</protein>
<proteinExistence type="predicted"/>
<dbReference type="AlphaFoldDB" id="A0A2S3IVA3"/>
<dbReference type="EMBL" id="CM008054">
    <property type="protein sequence ID" value="PAN52022.2"/>
    <property type="molecule type" value="Genomic_DNA"/>
</dbReference>
<dbReference type="Proteomes" id="UP000243499">
    <property type="component" value="Chromosome 9"/>
</dbReference>